<dbReference type="Gene3D" id="1.20.1600.10">
    <property type="entry name" value="Outer membrane efflux proteins (OEP)"/>
    <property type="match status" value="1"/>
</dbReference>
<sequence>MLNKIIQFSVKNKLVIGLFMGLWVIYGIYEVTRLPIDAVPDITNNQVQIITTAPSLGAQDVERLITFPIEQAISNIPGIKESRSLSRFGLSLISVVIDDDADIYWARQQVTERLAQVEIDENANKPELAPVTTGLGEIYQYVLRPKPDYENKYSLADLRTIQDWMVRRQLLGTRGVADVSTFGGELKQYEVAVNPAQLKSVNLSIADVFNALHNNNQNTGGAYIEKGPTVLYIRSEGLAGSIADIENIVVKNTAEGTPVLVKHVAEVKLGAATRYGALNYNTVGEVTGAIVMMLKGENSSEVIKNVKERIAEIQKTLPEGILIDPFLDRTKMVNNAIGTVEHNLLEGALIVIFVLVIFLGNLRAGLIVASVIPLAMLFAIIMMNTFGVSGNLMSLGALDFGLIVDGAVIIVEAILHHLHFSKKYAHVNQLSQEEMNEEVSGSASRMMNAAVFGQIIILIVYLPILSLSGIEGKMFKPMAQTVAFAILGAFILSLTYVPMISSLFISKKLSHKPNLSDRVMDKIETFYQRWLAKAMQIRKTLVVIAFGMFAIAVFMFTRMGGEFIPQLEEGDFAVETRLLVGTNLSTTIGTMQQISKLLQSKFPEVEKVVSRIGSAEIPTDPMPIEGGDMIIVMKPKDEWTSAKSFPEMASKMSAVVQEAVPGVTQGYQFPVQMRFNELMTGAKQDVVCKVFGEDLNSLARYAEQIGSISKTVDGTADHYVEKVTGMPQVVIKYKRAEIAKYGLNIADINRTVNAAFAGAAAGKVYEGEKRFDLVVRVGIEGRRSLEDVQNLLISTPKGLQIPLYQVASVDEVEGPNQIQRENARRRITVGFNVRGRDVQSIVEELQGKIDKQVKLAPGYSITYGGAFENLQQAKKRLSIAVPVALLLIFVMLYFAFSSLKEGALIFTAIPLSAIGGVFALAMRGMPFSISAGIGFIALFGVAVLNGIVLISEFNRIKAEGIVTDSLQLVMQGTRNRLRPVLMTAAVASLGFLPMALSNGAGAEVQRPLATVVIGGLIMATFLTLFVLPALYLLFEGKSKLKVNKTAMLVVLMLLSTYSVNAQQKPAPIRLNQAIEVALKRNLHMQGTRLNEEAERIRQKTSFDVAKAQLSADYGQVNSIQNDTRIGLTQAISFPTVYSNQKRALQENFLAAQVQTHLTQQDIKADVRRLYYQLVWLNEKKRLLRYADSIYTLFESKTNLRFKVGEANILEKTTAQTRHQQINNQLNMVLSDEQIAMKQFNVLLNDSVTYVPFTDTLKLTPGAYALNAGPAGGLPQVQLFAHQAEAARWRWHTEKSKLLPDFFAGYNNQSIAGSQLVNGTETYFGTGKRFNYVSAGINIPIFAGAQSARISAAKVEWQLAQKRTDYAALQLQTEQQNAAQQIQKYAVSLNYFEGQGLKNVDLIISTANKQFAGGDINYLQWVILVDQAINIRNEYLESLYNYNLAVIQAQKLNNL</sequence>
<dbReference type="PRINTS" id="PR00702">
    <property type="entry name" value="ACRIFLAVINRP"/>
</dbReference>
<feature type="transmembrane region" description="Helical" evidence="8">
    <location>
        <begin position="1045"/>
        <end position="1061"/>
    </location>
</feature>
<dbReference type="InterPro" id="IPR027463">
    <property type="entry name" value="AcrB_DN_DC_subdom"/>
</dbReference>
<dbReference type="Gene3D" id="1.20.1640.10">
    <property type="entry name" value="Multidrug efflux transporter AcrB transmembrane domain"/>
    <property type="match status" value="2"/>
</dbReference>
<dbReference type="SUPFAM" id="SSF82714">
    <property type="entry name" value="Multidrug efflux transporter AcrB TolC docking domain, DN and DC subdomains"/>
    <property type="match status" value="2"/>
</dbReference>
<evidence type="ECO:0000256" key="4">
    <source>
        <dbReference type="ARBA" id="ARBA00022475"/>
    </source>
</evidence>
<dbReference type="SUPFAM" id="SSF82866">
    <property type="entry name" value="Multidrug efflux transporter AcrB transmembrane domain"/>
    <property type="match status" value="2"/>
</dbReference>
<name>A0ABU3GNN4_9SPHI</name>
<dbReference type="EMBL" id="JAVLVU010000001">
    <property type="protein sequence ID" value="MDT3401367.1"/>
    <property type="molecule type" value="Genomic_DNA"/>
</dbReference>
<evidence type="ECO:0000256" key="7">
    <source>
        <dbReference type="ARBA" id="ARBA00023136"/>
    </source>
</evidence>
<feature type="transmembrane region" description="Helical" evidence="8">
    <location>
        <begin position="449"/>
        <end position="470"/>
    </location>
</feature>
<accession>A0ABU3GNN4</accession>
<dbReference type="PANTHER" id="PTHR32063">
    <property type="match status" value="1"/>
</dbReference>
<feature type="transmembrane region" description="Helical" evidence="8">
    <location>
        <begin position="482"/>
        <end position="505"/>
    </location>
</feature>
<feature type="transmembrane region" description="Helical" evidence="8">
    <location>
        <begin position="392"/>
        <end position="415"/>
    </location>
</feature>
<keyword evidence="6 8" id="KW-1133">Transmembrane helix</keyword>
<dbReference type="PANTHER" id="PTHR32063:SF24">
    <property type="entry name" value="CATION EFFLUX SYSTEM (ACRB_ACRD_ACRF FAMILY)"/>
    <property type="match status" value="1"/>
</dbReference>
<dbReference type="RefSeq" id="WP_311947231.1">
    <property type="nucleotide sequence ID" value="NZ_JAVLVU010000001.1"/>
</dbReference>
<keyword evidence="10" id="KW-1185">Reference proteome</keyword>
<evidence type="ECO:0000313" key="10">
    <source>
        <dbReference type="Proteomes" id="UP001258315"/>
    </source>
</evidence>
<dbReference type="SUPFAM" id="SSF82693">
    <property type="entry name" value="Multidrug efflux transporter AcrB pore domain, PN1, PN2, PC1 and PC2 subdomains"/>
    <property type="match status" value="2"/>
</dbReference>
<evidence type="ECO:0000256" key="1">
    <source>
        <dbReference type="ARBA" id="ARBA00004651"/>
    </source>
</evidence>
<keyword evidence="4" id="KW-1003">Cell membrane</keyword>
<comment type="similarity">
    <text evidence="2">Belongs to the resistance-nodulation-cell division (RND) (TC 2.A.6) family.</text>
</comment>
<proteinExistence type="inferred from homology"/>
<feature type="transmembrane region" description="Helical" evidence="8">
    <location>
        <begin position="540"/>
        <end position="557"/>
    </location>
</feature>
<reference evidence="10" key="1">
    <citation type="submission" date="2023-07" db="EMBL/GenBank/DDBJ databases">
        <title>Functional and genomic diversity of the sorghum phyllosphere microbiome.</title>
        <authorList>
            <person name="Shade A."/>
        </authorList>
    </citation>
    <scope>NUCLEOTIDE SEQUENCE [LARGE SCALE GENOMIC DNA]</scope>
    <source>
        <strain evidence="10">SORGH_AS_0422</strain>
    </source>
</reference>
<feature type="transmembrane region" description="Helical" evidence="8">
    <location>
        <begin position="927"/>
        <end position="950"/>
    </location>
</feature>
<evidence type="ECO:0000256" key="2">
    <source>
        <dbReference type="ARBA" id="ARBA00010942"/>
    </source>
</evidence>
<protein>
    <submittedName>
        <fullName evidence="9">Cobalt-zinc-cadmium resistance protein CzcA</fullName>
    </submittedName>
</protein>
<dbReference type="NCBIfam" id="TIGR00914">
    <property type="entry name" value="2A0601"/>
    <property type="match status" value="1"/>
</dbReference>
<evidence type="ECO:0000313" key="9">
    <source>
        <dbReference type="EMBL" id="MDT3401367.1"/>
    </source>
</evidence>
<evidence type="ECO:0000256" key="8">
    <source>
        <dbReference type="SAM" id="Phobius"/>
    </source>
</evidence>
<dbReference type="Gene3D" id="3.30.70.1440">
    <property type="entry name" value="Multidrug efflux transporter AcrB pore domain"/>
    <property type="match status" value="1"/>
</dbReference>
<evidence type="ECO:0000256" key="5">
    <source>
        <dbReference type="ARBA" id="ARBA00022692"/>
    </source>
</evidence>
<dbReference type="Gene3D" id="3.30.2090.10">
    <property type="entry name" value="Multidrug efflux transporter AcrB TolC docking domain, DN and DC subdomains"/>
    <property type="match status" value="2"/>
</dbReference>
<keyword evidence="5 8" id="KW-0812">Transmembrane</keyword>
<feature type="transmembrane region" description="Helical" evidence="8">
    <location>
        <begin position="1008"/>
        <end position="1033"/>
    </location>
</feature>
<comment type="subcellular location">
    <subcellularLocation>
        <location evidence="1">Cell membrane</location>
        <topology evidence="1">Multi-pass membrane protein</topology>
    </subcellularLocation>
</comment>
<dbReference type="Gene3D" id="3.30.70.1320">
    <property type="entry name" value="Multidrug efflux transporter AcrB pore domain like"/>
    <property type="match status" value="1"/>
</dbReference>
<feature type="transmembrane region" description="Helical" evidence="8">
    <location>
        <begin position="977"/>
        <end position="996"/>
    </location>
</feature>
<feature type="transmembrane region" description="Helical" evidence="8">
    <location>
        <begin position="903"/>
        <end position="921"/>
    </location>
</feature>
<feature type="transmembrane region" description="Helical" evidence="8">
    <location>
        <begin position="877"/>
        <end position="896"/>
    </location>
</feature>
<dbReference type="SUPFAM" id="SSF56954">
    <property type="entry name" value="Outer membrane efflux proteins (OEP)"/>
    <property type="match status" value="1"/>
</dbReference>
<evidence type="ECO:0000256" key="6">
    <source>
        <dbReference type="ARBA" id="ARBA00022989"/>
    </source>
</evidence>
<dbReference type="InterPro" id="IPR004763">
    <property type="entry name" value="CusA-like"/>
</dbReference>
<organism evidence="9 10">
    <name type="scientific">Mucilaginibacter terrae</name>
    <dbReference type="NCBI Taxonomy" id="1955052"/>
    <lineage>
        <taxon>Bacteria</taxon>
        <taxon>Pseudomonadati</taxon>
        <taxon>Bacteroidota</taxon>
        <taxon>Sphingobacteriia</taxon>
        <taxon>Sphingobacteriales</taxon>
        <taxon>Sphingobacteriaceae</taxon>
        <taxon>Mucilaginibacter</taxon>
    </lineage>
</organism>
<gene>
    <name evidence="9" type="ORF">QE417_000439</name>
</gene>
<dbReference type="Gene3D" id="3.30.70.1430">
    <property type="entry name" value="Multidrug efflux transporter AcrB pore domain"/>
    <property type="match status" value="2"/>
</dbReference>
<comment type="caution">
    <text evidence="9">The sequence shown here is derived from an EMBL/GenBank/DDBJ whole genome shotgun (WGS) entry which is preliminary data.</text>
</comment>
<keyword evidence="7 8" id="KW-0472">Membrane</keyword>
<feature type="transmembrane region" description="Helical" evidence="8">
    <location>
        <begin position="12"/>
        <end position="29"/>
    </location>
</feature>
<dbReference type="InterPro" id="IPR001036">
    <property type="entry name" value="Acrflvin-R"/>
</dbReference>
<feature type="transmembrane region" description="Helical" evidence="8">
    <location>
        <begin position="342"/>
        <end position="359"/>
    </location>
</feature>
<dbReference type="Pfam" id="PF00873">
    <property type="entry name" value="ACR_tran"/>
    <property type="match status" value="1"/>
</dbReference>
<dbReference type="Proteomes" id="UP001258315">
    <property type="component" value="Unassembled WGS sequence"/>
</dbReference>
<evidence type="ECO:0000256" key="3">
    <source>
        <dbReference type="ARBA" id="ARBA00022448"/>
    </source>
</evidence>
<keyword evidence="3" id="KW-0813">Transport</keyword>
<feature type="transmembrane region" description="Helical" evidence="8">
    <location>
        <begin position="366"/>
        <end position="386"/>
    </location>
</feature>